<protein>
    <recommendedName>
        <fullName evidence="4">BIG2 domain-containing protein</fullName>
    </recommendedName>
</protein>
<sequence length="118" mass="13767">MNRNRMGKRGCIYKYFILILCFCVFIKWILPYTRFGYYSPVYEDMFCRLNKTQLVMKAGERKKIRVIGVNQRAVFFSTDFKVAEVDFGGNVYAHKNGTAIIVVKTNTKQLKCKVKVVS</sequence>
<dbReference type="RefSeq" id="WP_154518609.1">
    <property type="nucleotide sequence ID" value="NZ_VUMT01000006.1"/>
</dbReference>
<proteinExistence type="predicted"/>
<accession>A0A6L5XZN4</accession>
<keyword evidence="1" id="KW-0472">Membrane</keyword>
<dbReference type="AlphaFoldDB" id="A0A6L5XZN4"/>
<evidence type="ECO:0000256" key="1">
    <source>
        <dbReference type="SAM" id="Phobius"/>
    </source>
</evidence>
<dbReference type="InterPro" id="IPR008964">
    <property type="entry name" value="Invasin/intimin_cell_adhesion"/>
</dbReference>
<gene>
    <name evidence="2" type="ORF">FYJ58_05765</name>
</gene>
<feature type="transmembrane region" description="Helical" evidence="1">
    <location>
        <begin position="12"/>
        <end position="30"/>
    </location>
</feature>
<dbReference type="Proteomes" id="UP000482209">
    <property type="component" value="Unassembled WGS sequence"/>
</dbReference>
<keyword evidence="3" id="KW-1185">Reference proteome</keyword>
<name>A0A6L5XZN4_9FIRM</name>
<organism evidence="2 3">
    <name type="scientific">Velocimicrobium porci</name>
    <dbReference type="NCBI Taxonomy" id="2606634"/>
    <lineage>
        <taxon>Bacteria</taxon>
        <taxon>Bacillati</taxon>
        <taxon>Bacillota</taxon>
        <taxon>Clostridia</taxon>
        <taxon>Lachnospirales</taxon>
        <taxon>Lachnospiraceae</taxon>
        <taxon>Velocimicrobium</taxon>
    </lineage>
</organism>
<keyword evidence="1" id="KW-1133">Transmembrane helix</keyword>
<evidence type="ECO:0000313" key="2">
    <source>
        <dbReference type="EMBL" id="MSS63383.1"/>
    </source>
</evidence>
<evidence type="ECO:0000313" key="3">
    <source>
        <dbReference type="Proteomes" id="UP000482209"/>
    </source>
</evidence>
<dbReference type="EMBL" id="VUMT01000006">
    <property type="protein sequence ID" value="MSS63383.1"/>
    <property type="molecule type" value="Genomic_DNA"/>
</dbReference>
<reference evidence="2 3" key="1">
    <citation type="submission" date="2019-08" db="EMBL/GenBank/DDBJ databases">
        <title>In-depth cultivation of the pig gut microbiome towards novel bacterial diversity and tailored functional studies.</title>
        <authorList>
            <person name="Wylensek D."/>
            <person name="Hitch T.C.A."/>
            <person name="Clavel T."/>
        </authorList>
    </citation>
    <scope>NUCLEOTIDE SEQUENCE [LARGE SCALE GENOMIC DNA]</scope>
    <source>
        <strain evidence="2 3">WCA-693-APC-MOT-I</strain>
    </source>
</reference>
<keyword evidence="1" id="KW-0812">Transmembrane</keyword>
<dbReference type="SUPFAM" id="SSF49373">
    <property type="entry name" value="Invasin/intimin cell-adhesion fragments"/>
    <property type="match status" value="1"/>
</dbReference>
<evidence type="ECO:0008006" key="4">
    <source>
        <dbReference type="Google" id="ProtNLM"/>
    </source>
</evidence>
<dbReference type="Gene3D" id="2.60.40.1080">
    <property type="match status" value="1"/>
</dbReference>
<comment type="caution">
    <text evidence="2">The sequence shown here is derived from an EMBL/GenBank/DDBJ whole genome shotgun (WGS) entry which is preliminary data.</text>
</comment>